<dbReference type="Proteomes" id="UP001597542">
    <property type="component" value="Unassembled WGS sequence"/>
</dbReference>
<sequence>MFSYTYNVIPLAAVTVPQVPGLTGGAGFDGFGAVAVLLGAAGALLAPPVSGSGGGACVLGAAEAIAEGADGAAAGGA</sequence>
<dbReference type="RefSeq" id="WP_344275883.1">
    <property type="nucleotide sequence ID" value="NZ_BAAAHV010000012.1"/>
</dbReference>
<reference evidence="2" key="1">
    <citation type="journal article" date="2019" name="Int. J. Syst. Evol. Microbiol.">
        <title>The Global Catalogue of Microorganisms (GCM) 10K type strain sequencing project: providing services to taxonomists for standard genome sequencing and annotation.</title>
        <authorList>
            <consortium name="The Broad Institute Genomics Platform"/>
            <consortium name="The Broad Institute Genome Sequencing Center for Infectious Disease"/>
            <person name="Wu L."/>
            <person name="Ma J."/>
        </authorList>
    </citation>
    <scope>NUCLEOTIDE SEQUENCE [LARGE SCALE GENOMIC DNA]</scope>
    <source>
        <strain evidence="2">CGMCC 4.7638</strain>
    </source>
</reference>
<name>A0ABW5I629_9PSEU</name>
<protein>
    <submittedName>
        <fullName evidence="1">Uncharacterized protein</fullName>
    </submittedName>
</protein>
<comment type="caution">
    <text evidence="1">The sequence shown here is derived from an EMBL/GenBank/DDBJ whole genome shotgun (WGS) entry which is preliminary data.</text>
</comment>
<gene>
    <name evidence="1" type="ORF">ACFSUT_30795</name>
</gene>
<accession>A0ABW5I629</accession>
<dbReference type="EMBL" id="JBHUKQ010000015">
    <property type="protein sequence ID" value="MFD2484698.1"/>
    <property type="molecule type" value="Genomic_DNA"/>
</dbReference>
<proteinExistence type="predicted"/>
<organism evidence="1 2">
    <name type="scientific">Amycolatopsis albidoflavus</name>
    <dbReference type="NCBI Taxonomy" id="102226"/>
    <lineage>
        <taxon>Bacteria</taxon>
        <taxon>Bacillati</taxon>
        <taxon>Actinomycetota</taxon>
        <taxon>Actinomycetes</taxon>
        <taxon>Pseudonocardiales</taxon>
        <taxon>Pseudonocardiaceae</taxon>
        <taxon>Amycolatopsis</taxon>
    </lineage>
</organism>
<evidence type="ECO:0000313" key="1">
    <source>
        <dbReference type="EMBL" id="MFD2484698.1"/>
    </source>
</evidence>
<evidence type="ECO:0000313" key="2">
    <source>
        <dbReference type="Proteomes" id="UP001597542"/>
    </source>
</evidence>
<keyword evidence="2" id="KW-1185">Reference proteome</keyword>